<dbReference type="Pfam" id="PF13580">
    <property type="entry name" value="SIS_2"/>
    <property type="match status" value="1"/>
</dbReference>
<protein>
    <submittedName>
        <fullName evidence="2">Uncharacterized protein, contains SIS (Sugar ISomerase) phosphosugar binding domain</fullName>
    </submittedName>
</protein>
<dbReference type="PANTHER" id="PTHR30390:SF7">
    <property type="entry name" value="PHOSPHOHEPTOSE ISOMERASE"/>
    <property type="match status" value="1"/>
</dbReference>
<dbReference type="CDD" id="cd05013">
    <property type="entry name" value="SIS_RpiR"/>
    <property type="match status" value="1"/>
</dbReference>
<dbReference type="SUPFAM" id="SSF53697">
    <property type="entry name" value="SIS domain"/>
    <property type="match status" value="1"/>
</dbReference>
<dbReference type="InterPro" id="IPR050099">
    <property type="entry name" value="SIS_GmhA/DiaA_subfam"/>
</dbReference>
<dbReference type="AlphaFoldDB" id="A0A1T5M846"/>
<proteinExistence type="predicted"/>
<keyword evidence="2" id="KW-0413">Isomerase</keyword>
<dbReference type="InterPro" id="IPR001347">
    <property type="entry name" value="SIS_dom"/>
</dbReference>
<gene>
    <name evidence="2" type="ORF">SAMN02194393_04055</name>
</gene>
<reference evidence="2 3" key="1">
    <citation type="submission" date="2017-02" db="EMBL/GenBank/DDBJ databases">
        <authorList>
            <person name="Peterson S.W."/>
        </authorList>
    </citation>
    <scope>NUCLEOTIDE SEQUENCE [LARGE SCALE GENOMIC DNA]</scope>
    <source>
        <strain evidence="2 3">M1</strain>
    </source>
</reference>
<evidence type="ECO:0000313" key="3">
    <source>
        <dbReference type="Proteomes" id="UP000190285"/>
    </source>
</evidence>
<dbReference type="Proteomes" id="UP000190285">
    <property type="component" value="Unassembled WGS sequence"/>
</dbReference>
<dbReference type="GO" id="GO:0097367">
    <property type="term" value="F:carbohydrate derivative binding"/>
    <property type="evidence" value="ECO:0007669"/>
    <property type="project" value="InterPro"/>
</dbReference>
<dbReference type="EMBL" id="FUZT01000011">
    <property type="protein sequence ID" value="SKC84273.1"/>
    <property type="molecule type" value="Genomic_DNA"/>
</dbReference>
<organism evidence="2 3">
    <name type="scientific">Maledivibacter halophilus</name>
    <dbReference type="NCBI Taxonomy" id="36842"/>
    <lineage>
        <taxon>Bacteria</taxon>
        <taxon>Bacillati</taxon>
        <taxon>Bacillota</taxon>
        <taxon>Clostridia</taxon>
        <taxon>Peptostreptococcales</taxon>
        <taxon>Caminicellaceae</taxon>
        <taxon>Maledivibacter</taxon>
    </lineage>
</organism>
<dbReference type="STRING" id="36842.SAMN02194393_04055"/>
<dbReference type="PANTHER" id="PTHR30390">
    <property type="entry name" value="SEDOHEPTULOSE 7-PHOSPHATE ISOMERASE / DNAA INITIATOR-ASSOCIATING FACTOR FOR REPLICATION INITIATION"/>
    <property type="match status" value="1"/>
</dbReference>
<keyword evidence="3" id="KW-1185">Reference proteome</keyword>
<evidence type="ECO:0000313" key="2">
    <source>
        <dbReference type="EMBL" id="SKC84273.1"/>
    </source>
</evidence>
<sequence>MIIIKSNEYMNTIDSILKRIKETQKSNIKEASNLMAKAVKDNNMLHFFGCGHSLMLCEEVFYRAGGLACVNPIFDTALMVQHGAIKSSMVEKQEGYVKWVLDRYELKKREVITIFSTSGRNPVPIDAALSCKEKGLKVIGVTSVEYSEKSKSRHSSGKHLCDVCDVVIDNCIGYGDALLDYGNFEAVPGSTIAGSFIINSVIADVIEKVKKSGMIPPILISGNVDGGSEHNRNILEKYMGKVKHL</sequence>
<dbReference type="Gene3D" id="3.40.50.10490">
    <property type="entry name" value="Glucose-6-phosphate isomerase like protein, domain 1"/>
    <property type="match status" value="1"/>
</dbReference>
<dbReference type="PROSITE" id="PS51464">
    <property type="entry name" value="SIS"/>
    <property type="match status" value="1"/>
</dbReference>
<dbReference type="InterPro" id="IPR046348">
    <property type="entry name" value="SIS_dom_sf"/>
</dbReference>
<dbReference type="InterPro" id="IPR035472">
    <property type="entry name" value="RpiR-like_SIS"/>
</dbReference>
<evidence type="ECO:0000259" key="1">
    <source>
        <dbReference type="PROSITE" id="PS51464"/>
    </source>
</evidence>
<dbReference type="OrthoDB" id="9805185at2"/>
<dbReference type="NCBIfam" id="NF002805">
    <property type="entry name" value="PRK02947.1"/>
    <property type="match status" value="1"/>
</dbReference>
<dbReference type="GO" id="GO:0016853">
    <property type="term" value="F:isomerase activity"/>
    <property type="evidence" value="ECO:0007669"/>
    <property type="project" value="UniProtKB-KW"/>
</dbReference>
<feature type="domain" description="SIS" evidence="1">
    <location>
        <begin position="35"/>
        <end position="211"/>
    </location>
</feature>
<dbReference type="GO" id="GO:1901135">
    <property type="term" value="P:carbohydrate derivative metabolic process"/>
    <property type="evidence" value="ECO:0007669"/>
    <property type="project" value="InterPro"/>
</dbReference>
<accession>A0A1T5M846</accession>
<name>A0A1T5M846_9FIRM</name>